<feature type="chain" id="PRO_5043471290" evidence="5">
    <location>
        <begin position="21"/>
        <end position="636"/>
    </location>
</feature>
<dbReference type="InterPro" id="IPR003609">
    <property type="entry name" value="Pan_app"/>
</dbReference>
<keyword evidence="3" id="KW-0176">Collagen</keyword>
<evidence type="ECO:0000256" key="3">
    <source>
        <dbReference type="ARBA" id="ARBA00023119"/>
    </source>
</evidence>
<dbReference type="PROSITE" id="PS51406">
    <property type="entry name" value="FIBRINOGEN_C_2"/>
    <property type="match status" value="2"/>
</dbReference>
<evidence type="ECO:0000256" key="4">
    <source>
        <dbReference type="ARBA" id="ARBA00023157"/>
    </source>
</evidence>
<protein>
    <submittedName>
        <fullName evidence="8">Uncharacterized protein</fullName>
    </submittedName>
</protein>
<gene>
    <name evidence="8" type="ORF">PMEA_00010694</name>
</gene>
<evidence type="ECO:0000313" key="8">
    <source>
        <dbReference type="EMBL" id="CAH3034423.1"/>
    </source>
</evidence>
<keyword evidence="9" id="KW-1185">Reference proteome</keyword>
<dbReference type="InterPro" id="IPR002181">
    <property type="entry name" value="Fibrinogen_a/b/g_C_dom"/>
</dbReference>
<evidence type="ECO:0000256" key="5">
    <source>
        <dbReference type="SAM" id="SignalP"/>
    </source>
</evidence>
<dbReference type="GO" id="GO:0005201">
    <property type="term" value="F:extracellular matrix structural constituent"/>
    <property type="evidence" value="ECO:0007669"/>
    <property type="project" value="InterPro"/>
</dbReference>
<sequence length="636" mass="73093">MEILLFTLLFALIHPKKVVTNQILSGACRENREEFGFALVGHYYRSVHADHVGRCLFECSLTEKCQSVTYLCDKKECKMNKETKRSRPEDYVENPAATYVENIFRAKKGSQSSIPGHSCKDILMSGDAQGDTEYWIDPTASEDPLRVFCDMTTDEGGWTLIKQFIMRNQSEGDDETSNSYREILPNYNSNNKFLLRSGFYQLRNDMGFTQIRFYCFKKILDRVFHIMTTKNAEGEKVVKFFTNSTSSDRPKACGSFIPLPDDNSILAVNCQKWGYENKDNWGRVAIVGRSLLKRILLLFAMEICLYALFVILGLPTTFTGQPACRDNQEEFGFALVGHDYKSVYADHFSRCYFECTSEERCQSVTYLWDQKECKMNNETKKSRPEDYVQNPAATYMENTFRAKKGSKSSIPGHSCREIVLSNNSQGDGEYWIDPTASGRPFTVFCDMTTDEGGWTLVHRFTMRDPSSSDDSTYESNSYQEILPKYNLNHQFLLRHGFSKLKTDMGFTQIRFYCFKKKPGSVFHITTSKNIKGTAVVDFFTVSDTMPEACGSFTRFSDDNSTLASICDEWGHPSNNRWGHRSYRTDERLFKRPLFRKGTNSNNMNFIFFRVSGGFPYCCDDSDMEASLGDTWKIFVR</sequence>
<dbReference type="InterPro" id="IPR000885">
    <property type="entry name" value="Fib_collagen_C"/>
</dbReference>
<evidence type="ECO:0000259" key="7">
    <source>
        <dbReference type="PROSITE" id="PS51406"/>
    </source>
</evidence>
<dbReference type="Proteomes" id="UP001159428">
    <property type="component" value="Unassembled WGS sequence"/>
</dbReference>
<dbReference type="NCBIfam" id="NF040941">
    <property type="entry name" value="GGGWT_bact"/>
    <property type="match status" value="2"/>
</dbReference>
<feature type="domain" description="Fibrinogen C-terminal" evidence="7">
    <location>
        <begin position="110"/>
        <end position="163"/>
    </location>
</feature>
<feature type="domain" description="Apple" evidence="6">
    <location>
        <begin position="324"/>
        <end position="400"/>
    </location>
</feature>
<feature type="signal peptide" evidence="5">
    <location>
        <begin position="1"/>
        <end position="20"/>
    </location>
</feature>
<evidence type="ECO:0000259" key="6">
    <source>
        <dbReference type="PROSITE" id="PS50948"/>
    </source>
</evidence>
<dbReference type="SUPFAM" id="SSF56496">
    <property type="entry name" value="Fibrinogen C-terminal domain-like"/>
    <property type="match status" value="2"/>
</dbReference>
<evidence type="ECO:0000313" key="9">
    <source>
        <dbReference type="Proteomes" id="UP001159428"/>
    </source>
</evidence>
<dbReference type="GO" id="GO:0005581">
    <property type="term" value="C:collagen trimer"/>
    <property type="evidence" value="ECO:0007669"/>
    <property type="project" value="UniProtKB-KW"/>
</dbReference>
<dbReference type="PROSITE" id="PS50948">
    <property type="entry name" value="PAN"/>
    <property type="match status" value="2"/>
</dbReference>
<accession>A0AAU9VPD8</accession>
<dbReference type="Pfam" id="PF01410">
    <property type="entry name" value="COLFI"/>
    <property type="match status" value="1"/>
</dbReference>
<dbReference type="Gene3D" id="3.50.4.10">
    <property type="entry name" value="Hepatocyte Growth Factor"/>
    <property type="match status" value="2"/>
</dbReference>
<comment type="caution">
    <text evidence="8">The sequence shown here is derived from an EMBL/GenBank/DDBJ whole genome shotgun (WGS) entry which is preliminary data.</text>
</comment>
<dbReference type="InterPro" id="IPR036056">
    <property type="entry name" value="Fibrinogen-like_C"/>
</dbReference>
<dbReference type="PANTHER" id="PTHR16146:SF46">
    <property type="entry name" value="INTELECTIN-1A-RELATED"/>
    <property type="match status" value="1"/>
</dbReference>
<name>A0AAU9VPD8_9CNID</name>
<dbReference type="GO" id="GO:0005615">
    <property type="term" value="C:extracellular space"/>
    <property type="evidence" value="ECO:0007669"/>
    <property type="project" value="TreeGrafter"/>
</dbReference>
<keyword evidence="4" id="KW-1015">Disulfide bond</keyword>
<comment type="subcellular location">
    <subcellularLocation>
        <location evidence="1">Secreted</location>
    </subcellularLocation>
</comment>
<feature type="domain" description="Fibrinogen C-terminal" evidence="7">
    <location>
        <begin position="406"/>
        <end position="459"/>
    </location>
</feature>
<organism evidence="8 9">
    <name type="scientific">Pocillopora meandrina</name>
    <dbReference type="NCBI Taxonomy" id="46732"/>
    <lineage>
        <taxon>Eukaryota</taxon>
        <taxon>Metazoa</taxon>
        <taxon>Cnidaria</taxon>
        <taxon>Anthozoa</taxon>
        <taxon>Hexacorallia</taxon>
        <taxon>Scleractinia</taxon>
        <taxon>Astrocoeniina</taxon>
        <taxon>Pocilloporidae</taxon>
        <taxon>Pocillopora</taxon>
    </lineage>
</organism>
<dbReference type="SUPFAM" id="SSF57414">
    <property type="entry name" value="Hairpin loop containing domain-like"/>
    <property type="match status" value="1"/>
</dbReference>
<dbReference type="PANTHER" id="PTHR16146">
    <property type="entry name" value="INTELECTIN"/>
    <property type="match status" value="1"/>
</dbReference>
<evidence type="ECO:0000256" key="2">
    <source>
        <dbReference type="ARBA" id="ARBA00022525"/>
    </source>
</evidence>
<evidence type="ECO:0000256" key="1">
    <source>
        <dbReference type="ARBA" id="ARBA00004613"/>
    </source>
</evidence>
<dbReference type="SMART" id="SM00473">
    <property type="entry name" value="PAN_AP"/>
    <property type="match status" value="2"/>
</dbReference>
<dbReference type="Gene3D" id="2.60.120.1000">
    <property type="match status" value="2"/>
</dbReference>
<keyword evidence="5" id="KW-0732">Signal</keyword>
<reference evidence="8 9" key="1">
    <citation type="submission" date="2022-05" db="EMBL/GenBank/DDBJ databases">
        <authorList>
            <consortium name="Genoscope - CEA"/>
            <person name="William W."/>
        </authorList>
    </citation>
    <scope>NUCLEOTIDE SEQUENCE [LARGE SCALE GENOMIC DNA]</scope>
</reference>
<feature type="domain" description="Apple" evidence="6">
    <location>
        <begin position="28"/>
        <end position="104"/>
    </location>
</feature>
<dbReference type="Pfam" id="PF00147">
    <property type="entry name" value="Fibrinogen_C"/>
    <property type="match status" value="1"/>
</dbReference>
<dbReference type="EMBL" id="CALNXJ010000002">
    <property type="protein sequence ID" value="CAH3034423.1"/>
    <property type="molecule type" value="Genomic_DNA"/>
</dbReference>
<keyword evidence="2" id="KW-0964">Secreted</keyword>
<proteinExistence type="predicted"/>
<dbReference type="Pfam" id="PF00024">
    <property type="entry name" value="PAN_1"/>
    <property type="match status" value="2"/>
</dbReference>
<dbReference type="GO" id="GO:0070492">
    <property type="term" value="F:oligosaccharide binding"/>
    <property type="evidence" value="ECO:0007669"/>
    <property type="project" value="TreeGrafter"/>
</dbReference>
<dbReference type="AlphaFoldDB" id="A0AAU9VPD8"/>